<dbReference type="SUPFAM" id="SSF51182">
    <property type="entry name" value="RmlC-like cupins"/>
    <property type="match status" value="1"/>
</dbReference>
<feature type="active site" description="Proton donor" evidence="2">
    <location>
        <position position="132"/>
    </location>
</feature>
<evidence type="ECO:0000313" key="5">
    <source>
        <dbReference type="EMBL" id="TQM14464.1"/>
    </source>
</evidence>
<keyword evidence="6" id="KW-1185">Reference proteome</keyword>
<sequence length="182" mass="20602">MQIHTTPLPGSALVDLKLLEDDRGFFARAFCRQEFVDAGLEPLVEQANISFNHKAGTLRGFHYQLEPNAETKFIRCYRGAIWDVIVDLRPESPTYLKWFGAELTEDNRTAMYVPRNFAHAYITLTDKAEVMYQVSTAYTPGAERGLRWDDPALGVDWPIPPAVISEKDAAWPLLSEVSVEAR</sequence>
<comment type="pathway">
    <text evidence="4">Carbohydrate biosynthesis; dTDP-L-rhamnose biosynthesis.</text>
</comment>
<dbReference type="UniPathway" id="UPA00124"/>
<name>A0A543DYR7_9PSEU</name>
<comment type="similarity">
    <text evidence="1 4">Belongs to the dTDP-4-dehydrorhamnose 3,5-epimerase family.</text>
</comment>
<comment type="catalytic activity">
    <reaction evidence="4">
        <text>dTDP-4-dehydro-6-deoxy-alpha-D-glucose = dTDP-4-dehydro-beta-L-rhamnose</text>
        <dbReference type="Rhea" id="RHEA:16969"/>
        <dbReference type="ChEBI" id="CHEBI:57649"/>
        <dbReference type="ChEBI" id="CHEBI:62830"/>
        <dbReference type="EC" id="5.1.3.13"/>
    </reaction>
</comment>
<dbReference type="InterPro" id="IPR014710">
    <property type="entry name" value="RmlC-like_jellyroll"/>
</dbReference>
<dbReference type="PANTHER" id="PTHR21047">
    <property type="entry name" value="DTDP-6-DEOXY-D-GLUCOSE-3,5 EPIMERASE"/>
    <property type="match status" value="1"/>
</dbReference>
<dbReference type="EMBL" id="VFPA01000001">
    <property type="protein sequence ID" value="TQM14464.1"/>
    <property type="molecule type" value="Genomic_DNA"/>
</dbReference>
<dbReference type="InterPro" id="IPR000888">
    <property type="entry name" value="RmlC-like"/>
</dbReference>
<dbReference type="GO" id="GO:0008830">
    <property type="term" value="F:dTDP-4-dehydrorhamnose 3,5-epimerase activity"/>
    <property type="evidence" value="ECO:0007669"/>
    <property type="project" value="UniProtKB-UniRule"/>
</dbReference>
<dbReference type="Gene3D" id="2.60.120.10">
    <property type="entry name" value="Jelly Rolls"/>
    <property type="match status" value="1"/>
</dbReference>
<dbReference type="CDD" id="cd00438">
    <property type="entry name" value="cupin_RmlC"/>
    <property type="match status" value="1"/>
</dbReference>
<evidence type="ECO:0000256" key="3">
    <source>
        <dbReference type="PIRSR" id="PIRSR600888-3"/>
    </source>
</evidence>
<dbReference type="RefSeq" id="WP_142048915.1">
    <property type="nucleotide sequence ID" value="NZ_VFPA01000001.1"/>
</dbReference>
<dbReference type="GO" id="GO:0005829">
    <property type="term" value="C:cytosol"/>
    <property type="evidence" value="ECO:0007669"/>
    <property type="project" value="TreeGrafter"/>
</dbReference>
<feature type="site" description="Participates in a stacking interaction with the thymidine ring of dTDP-4-oxo-6-deoxyglucose" evidence="3">
    <location>
        <position position="138"/>
    </location>
</feature>
<organism evidence="5 6">
    <name type="scientific">Pseudonocardia kunmingensis</name>
    <dbReference type="NCBI Taxonomy" id="630975"/>
    <lineage>
        <taxon>Bacteria</taxon>
        <taxon>Bacillati</taxon>
        <taxon>Actinomycetota</taxon>
        <taxon>Actinomycetes</taxon>
        <taxon>Pseudonocardiales</taxon>
        <taxon>Pseudonocardiaceae</taxon>
        <taxon>Pseudonocardia</taxon>
    </lineage>
</organism>
<evidence type="ECO:0000256" key="2">
    <source>
        <dbReference type="PIRSR" id="PIRSR600888-1"/>
    </source>
</evidence>
<feature type="active site" description="Proton acceptor" evidence="2">
    <location>
        <position position="62"/>
    </location>
</feature>
<dbReference type="InterPro" id="IPR011051">
    <property type="entry name" value="RmlC_Cupin_sf"/>
</dbReference>
<gene>
    <name evidence="5" type="ORF">FB558_1229</name>
</gene>
<protein>
    <recommendedName>
        <fullName evidence="4">dTDP-4-dehydrorhamnose 3,5-epimerase</fullName>
        <ecNumber evidence="4">5.1.3.13</ecNumber>
    </recommendedName>
    <alternativeName>
        <fullName evidence="4">Thymidine diphospho-4-keto-rhamnose 3,5-epimerase</fullName>
    </alternativeName>
</protein>
<comment type="subunit">
    <text evidence="4">Homodimer.</text>
</comment>
<evidence type="ECO:0000256" key="1">
    <source>
        <dbReference type="ARBA" id="ARBA00010154"/>
    </source>
</evidence>
<keyword evidence="4" id="KW-0413">Isomerase</keyword>
<dbReference type="AlphaFoldDB" id="A0A543DYR7"/>
<evidence type="ECO:0000256" key="4">
    <source>
        <dbReference type="RuleBase" id="RU364069"/>
    </source>
</evidence>
<dbReference type="EC" id="5.1.3.13" evidence="4"/>
<dbReference type="PANTHER" id="PTHR21047:SF2">
    <property type="entry name" value="THYMIDINE DIPHOSPHO-4-KETO-RHAMNOSE 3,5-EPIMERASE"/>
    <property type="match status" value="1"/>
</dbReference>
<dbReference type="GO" id="GO:0000271">
    <property type="term" value="P:polysaccharide biosynthetic process"/>
    <property type="evidence" value="ECO:0007669"/>
    <property type="project" value="TreeGrafter"/>
</dbReference>
<accession>A0A543DYR7</accession>
<evidence type="ECO:0000313" key="6">
    <source>
        <dbReference type="Proteomes" id="UP000315677"/>
    </source>
</evidence>
<dbReference type="OrthoDB" id="9800680at2"/>
<comment type="function">
    <text evidence="4">Catalyzes the epimerization of the C3' and C5'positions of dTDP-6-deoxy-D-xylo-4-hexulose, forming dTDP-6-deoxy-L-lyxo-4-hexulose.</text>
</comment>
<dbReference type="GO" id="GO:0019305">
    <property type="term" value="P:dTDP-rhamnose biosynthetic process"/>
    <property type="evidence" value="ECO:0007669"/>
    <property type="project" value="UniProtKB-UniRule"/>
</dbReference>
<proteinExistence type="inferred from homology"/>
<dbReference type="NCBIfam" id="TIGR01221">
    <property type="entry name" value="rmlC"/>
    <property type="match status" value="1"/>
</dbReference>
<reference evidence="5 6" key="1">
    <citation type="submission" date="2019-06" db="EMBL/GenBank/DDBJ databases">
        <title>Sequencing the genomes of 1000 actinobacteria strains.</title>
        <authorList>
            <person name="Klenk H.-P."/>
        </authorList>
    </citation>
    <scope>NUCLEOTIDE SEQUENCE [LARGE SCALE GENOMIC DNA]</scope>
    <source>
        <strain evidence="5 6">DSM 45301</strain>
    </source>
</reference>
<comment type="caution">
    <text evidence="5">The sequence shown here is derived from an EMBL/GenBank/DDBJ whole genome shotgun (WGS) entry which is preliminary data.</text>
</comment>
<dbReference type="Proteomes" id="UP000315677">
    <property type="component" value="Unassembled WGS sequence"/>
</dbReference>
<dbReference type="Pfam" id="PF00908">
    <property type="entry name" value="dTDP_sugar_isom"/>
    <property type="match status" value="1"/>
</dbReference>